<dbReference type="CDD" id="cd01189">
    <property type="entry name" value="INT_ICEBs1_C_like"/>
    <property type="match status" value="1"/>
</dbReference>
<keyword evidence="2" id="KW-0229">DNA integration</keyword>
<evidence type="ECO:0000259" key="7">
    <source>
        <dbReference type="PROSITE" id="PS51900"/>
    </source>
</evidence>
<organism evidence="8 9">
    <name type="scientific">Anaerohalosphaera lusitana</name>
    <dbReference type="NCBI Taxonomy" id="1936003"/>
    <lineage>
        <taxon>Bacteria</taxon>
        <taxon>Pseudomonadati</taxon>
        <taxon>Planctomycetota</taxon>
        <taxon>Phycisphaerae</taxon>
        <taxon>Sedimentisphaerales</taxon>
        <taxon>Anaerohalosphaeraceae</taxon>
        <taxon>Anaerohalosphaera</taxon>
    </lineage>
</organism>
<gene>
    <name evidence="8" type="ORF">STSP2_01865</name>
</gene>
<dbReference type="GO" id="GO:0015074">
    <property type="term" value="P:DNA integration"/>
    <property type="evidence" value="ECO:0007669"/>
    <property type="project" value="UniProtKB-KW"/>
</dbReference>
<dbReference type="PROSITE" id="PS51900">
    <property type="entry name" value="CB"/>
    <property type="match status" value="1"/>
</dbReference>
<keyword evidence="9" id="KW-1185">Reference proteome</keyword>
<evidence type="ECO:0000259" key="6">
    <source>
        <dbReference type="PROSITE" id="PS51898"/>
    </source>
</evidence>
<dbReference type="EMBL" id="CP019791">
    <property type="protein sequence ID" value="AQT68693.1"/>
    <property type="molecule type" value="Genomic_DNA"/>
</dbReference>
<reference evidence="9" key="1">
    <citation type="submission" date="2017-02" db="EMBL/GenBank/DDBJ databases">
        <title>Comparative genomics and description of representatives of a novel lineage of planctomycetes thriving in anoxic sediments.</title>
        <authorList>
            <person name="Spring S."/>
            <person name="Bunk B."/>
            <person name="Sproer C."/>
        </authorList>
    </citation>
    <scope>NUCLEOTIDE SEQUENCE [LARGE SCALE GENOMIC DNA]</scope>
    <source>
        <strain evidence="9">ST-NAGAB-D1</strain>
    </source>
</reference>
<dbReference type="GO" id="GO:0003677">
    <property type="term" value="F:DNA binding"/>
    <property type="evidence" value="ECO:0007669"/>
    <property type="project" value="UniProtKB-UniRule"/>
</dbReference>
<dbReference type="Pfam" id="PF00589">
    <property type="entry name" value="Phage_integrase"/>
    <property type="match status" value="1"/>
</dbReference>
<dbReference type="RefSeq" id="WP_146661923.1">
    <property type="nucleotide sequence ID" value="NZ_CP019791.1"/>
</dbReference>
<dbReference type="PANTHER" id="PTHR30349:SF64">
    <property type="entry name" value="PROPHAGE INTEGRASE INTD-RELATED"/>
    <property type="match status" value="1"/>
</dbReference>
<evidence type="ECO:0000256" key="1">
    <source>
        <dbReference type="ARBA" id="ARBA00008857"/>
    </source>
</evidence>
<dbReference type="InterPro" id="IPR002104">
    <property type="entry name" value="Integrase_catalytic"/>
</dbReference>
<dbReference type="Gene3D" id="1.10.443.10">
    <property type="entry name" value="Intergrase catalytic core"/>
    <property type="match status" value="1"/>
</dbReference>
<name>A0A1U9NL79_9BACT</name>
<keyword evidence="3 5" id="KW-0238">DNA-binding</keyword>
<evidence type="ECO:0000256" key="4">
    <source>
        <dbReference type="ARBA" id="ARBA00023172"/>
    </source>
</evidence>
<evidence type="ECO:0000256" key="3">
    <source>
        <dbReference type="ARBA" id="ARBA00023125"/>
    </source>
</evidence>
<dbReference type="OrthoDB" id="9803188at2"/>
<keyword evidence="4" id="KW-0233">DNA recombination</keyword>
<dbReference type="InterPro" id="IPR044068">
    <property type="entry name" value="CB"/>
</dbReference>
<evidence type="ECO:0000256" key="2">
    <source>
        <dbReference type="ARBA" id="ARBA00022908"/>
    </source>
</evidence>
<dbReference type="KEGG" id="alus:STSP2_01865"/>
<protein>
    <submittedName>
        <fullName evidence="8">Integrase</fullName>
    </submittedName>
</protein>
<dbReference type="Pfam" id="PF24624">
    <property type="entry name" value="Int_N"/>
    <property type="match status" value="1"/>
</dbReference>
<dbReference type="InterPro" id="IPR013762">
    <property type="entry name" value="Integrase-like_cat_sf"/>
</dbReference>
<dbReference type="PROSITE" id="PS51898">
    <property type="entry name" value="TYR_RECOMBINASE"/>
    <property type="match status" value="1"/>
</dbReference>
<dbReference type="InterPro" id="IPR050090">
    <property type="entry name" value="Tyrosine_recombinase_XerCD"/>
</dbReference>
<dbReference type="STRING" id="1936003.STSP2_01865"/>
<dbReference type="Proteomes" id="UP000189674">
    <property type="component" value="Chromosome"/>
</dbReference>
<evidence type="ECO:0000313" key="8">
    <source>
        <dbReference type="EMBL" id="AQT68693.1"/>
    </source>
</evidence>
<dbReference type="Gene3D" id="1.10.150.130">
    <property type="match status" value="1"/>
</dbReference>
<comment type="similarity">
    <text evidence="1">Belongs to the 'phage' integrase family.</text>
</comment>
<accession>A0A1U9NL79</accession>
<feature type="domain" description="Tyr recombinase" evidence="6">
    <location>
        <begin position="187"/>
        <end position="385"/>
    </location>
</feature>
<dbReference type="GO" id="GO:0006310">
    <property type="term" value="P:DNA recombination"/>
    <property type="evidence" value="ECO:0007669"/>
    <property type="project" value="UniProtKB-KW"/>
</dbReference>
<dbReference type="InterPro" id="IPR057084">
    <property type="entry name" value="Int_N"/>
</dbReference>
<feature type="domain" description="Core-binding (CB)" evidence="7">
    <location>
        <begin position="77"/>
        <end position="163"/>
    </location>
</feature>
<dbReference type="SUPFAM" id="SSF56349">
    <property type="entry name" value="DNA breaking-rejoining enzymes"/>
    <property type="match status" value="1"/>
</dbReference>
<dbReference type="PANTHER" id="PTHR30349">
    <property type="entry name" value="PHAGE INTEGRASE-RELATED"/>
    <property type="match status" value="1"/>
</dbReference>
<proteinExistence type="inferred from homology"/>
<sequence>MATEKIGIYRRWLEPAPTENGRKIPKSDWPKNRRHNWVVRWFGTDRKRYSKSFKTRKQADNFARQLQEQVNCGKQDRPKRIAFEDFVAEHKILTKGQVADATLVEQMHKLKLFKKFIGGNTLLTEIRARDAEAFIAKRLASGISTATANKDIRTLKSIFNLAIERRGYLKEGDNPFAKIKQRRISSKPINYVSMDDYRKLLHTTDSLWWKTFISAAYCCGLRRGELVNLTWNDIDFENQYIYVNPKKHMEHTIEWEPKDHERRVIPMPEKTAQLFADIHFESTGCAPYVFLSPERLRHIKQRIDRGTWNSKCEVINNLPKKFNTLCKKAKICEYSIHDLRRSAITNWAQHLPIQIVQQFAGHSNITTTRQYYLAVCPENLASASKLMNKMLQKGFSGLTQK</sequence>
<dbReference type="AlphaFoldDB" id="A0A1U9NL79"/>
<evidence type="ECO:0000313" key="9">
    <source>
        <dbReference type="Proteomes" id="UP000189674"/>
    </source>
</evidence>
<evidence type="ECO:0000256" key="5">
    <source>
        <dbReference type="PROSITE-ProRule" id="PRU01248"/>
    </source>
</evidence>
<dbReference type="InterPro" id="IPR010998">
    <property type="entry name" value="Integrase_recombinase_N"/>
</dbReference>
<dbReference type="InterPro" id="IPR011010">
    <property type="entry name" value="DNA_brk_join_enz"/>
</dbReference>